<keyword evidence="3" id="KW-1185">Reference proteome</keyword>
<evidence type="ECO:0000313" key="3">
    <source>
        <dbReference type="Proteomes" id="UP001519460"/>
    </source>
</evidence>
<name>A0ABD0LYG1_9CAEN</name>
<feature type="region of interest" description="Disordered" evidence="1">
    <location>
        <begin position="64"/>
        <end position="83"/>
    </location>
</feature>
<evidence type="ECO:0000256" key="1">
    <source>
        <dbReference type="SAM" id="MobiDB-lite"/>
    </source>
</evidence>
<dbReference type="Proteomes" id="UP001519460">
    <property type="component" value="Unassembled WGS sequence"/>
</dbReference>
<evidence type="ECO:0000313" key="2">
    <source>
        <dbReference type="EMBL" id="KAK7504012.1"/>
    </source>
</evidence>
<organism evidence="2 3">
    <name type="scientific">Batillaria attramentaria</name>
    <dbReference type="NCBI Taxonomy" id="370345"/>
    <lineage>
        <taxon>Eukaryota</taxon>
        <taxon>Metazoa</taxon>
        <taxon>Spiralia</taxon>
        <taxon>Lophotrochozoa</taxon>
        <taxon>Mollusca</taxon>
        <taxon>Gastropoda</taxon>
        <taxon>Caenogastropoda</taxon>
        <taxon>Sorbeoconcha</taxon>
        <taxon>Cerithioidea</taxon>
        <taxon>Batillariidae</taxon>
        <taxon>Batillaria</taxon>
    </lineage>
</organism>
<protein>
    <submittedName>
        <fullName evidence="2">Uncharacterized protein</fullName>
    </submittedName>
</protein>
<dbReference type="AlphaFoldDB" id="A0ABD0LYG1"/>
<accession>A0ABD0LYG1</accession>
<gene>
    <name evidence="2" type="ORF">BaRGS_00004744</name>
</gene>
<proteinExistence type="predicted"/>
<reference evidence="2 3" key="1">
    <citation type="journal article" date="2023" name="Sci. Data">
        <title>Genome assembly of the Korean intertidal mud-creeper Batillaria attramentaria.</title>
        <authorList>
            <person name="Patra A.K."/>
            <person name="Ho P.T."/>
            <person name="Jun S."/>
            <person name="Lee S.J."/>
            <person name="Kim Y."/>
            <person name="Won Y.J."/>
        </authorList>
    </citation>
    <scope>NUCLEOTIDE SEQUENCE [LARGE SCALE GENOMIC DNA]</scope>
    <source>
        <strain evidence="2">Wonlab-2016</strain>
    </source>
</reference>
<sequence>MYTNQIQGPSTARYRQPYRDLRTLISRQEGHSHTSLSPPPLSDDARCQRNSLLQRFRFQREYHSVPPGSCKKEKRKQDGITDLVTPTGPRNVFHRPKRTLLGFFWYRNNIPVCLSEVKIPSGNSGRFISSGLWHVESSPNTPYSLPDEAQFFAKKLRRFLGGVEGKKPGQAKEKKRELSLRIDSSLLRMFARVFLFVPGHCAEEEM</sequence>
<dbReference type="EMBL" id="JACVVK020000017">
    <property type="protein sequence ID" value="KAK7504012.1"/>
    <property type="molecule type" value="Genomic_DNA"/>
</dbReference>
<comment type="caution">
    <text evidence="2">The sequence shown here is derived from an EMBL/GenBank/DDBJ whole genome shotgun (WGS) entry which is preliminary data.</text>
</comment>